<organism evidence="6 7">
    <name type="scientific">Knoellia flava</name>
    <dbReference type="NCBI Taxonomy" id="913969"/>
    <lineage>
        <taxon>Bacteria</taxon>
        <taxon>Bacillati</taxon>
        <taxon>Actinomycetota</taxon>
        <taxon>Actinomycetes</taxon>
        <taxon>Micrococcales</taxon>
        <taxon>Intrasporangiaceae</taxon>
        <taxon>Knoellia</taxon>
    </lineage>
</organism>
<dbReference type="InterPro" id="IPR001613">
    <property type="entry name" value="Flavin_amine_oxidase"/>
</dbReference>
<dbReference type="SUPFAM" id="SSF51905">
    <property type="entry name" value="FAD/NAD(P)-binding domain"/>
    <property type="match status" value="1"/>
</dbReference>
<dbReference type="Proteomes" id="UP000628079">
    <property type="component" value="Unassembled WGS sequence"/>
</dbReference>
<feature type="region of interest" description="Disordered" evidence="4">
    <location>
        <begin position="43"/>
        <end position="66"/>
    </location>
</feature>
<feature type="binding site" evidence="3">
    <location>
        <position position="254"/>
    </location>
    <ligand>
        <name>FAD</name>
        <dbReference type="ChEBI" id="CHEBI:57692"/>
    </ligand>
</feature>
<protein>
    <recommendedName>
        <fullName evidence="5">Amine oxidase domain-containing protein</fullName>
    </recommendedName>
</protein>
<gene>
    <name evidence="6" type="ORF">GCM10011314_20350</name>
</gene>
<evidence type="ECO:0000256" key="1">
    <source>
        <dbReference type="ARBA" id="ARBA00001974"/>
    </source>
</evidence>
<dbReference type="PANTHER" id="PTHR42923:SF17">
    <property type="entry name" value="AMINE OXIDASE DOMAIN-CONTAINING PROTEIN"/>
    <property type="match status" value="1"/>
</dbReference>
<keyword evidence="2" id="KW-0560">Oxidoreductase</keyword>
<dbReference type="InterPro" id="IPR036188">
    <property type="entry name" value="FAD/NAD-bd_sf"/>
</dbReference>
<dbReference type="InterPro" id="IPR002937">
    <property type="entry name" value="Amino_oxidase"/>
</dbReference>
<comment type="cofactor">
    <cofactor evidence="1">
        <name>FAD</name>
        <dbReference type="ChEBI" id="CHEBI:57692"/>
    </cofactor>
</comment>
<sequence length="442" mass="48321">MDGMTSTDAAPRTAVVGSGVSGLTAAHVLSRQHRVTLFESEQRLGGHAHTHTIPSRARARADASEPDGAAEVRVDSGFIVHNDRTYPHLQRLFAELEIEVRDTEMSMSILDPSTGMQYAGGRGITGFLARPRQLLDRDFVTMLRSVRRFHAEASAFLAETTDEDQTTYGEFVASRNFPESFVELYAVPLVSCVWSSGRGDAMDYPARYLFQFLDHHGMLSVTGSPQWRTVVGGSATYVEALAARLPDVRRGSGVLAVERDDDGVTVTTREGGAERFDHVVLATHADDALALLVDATPAEKEVLGTFRYSRNETVLHRDDSLLPSARWARASWNYRVARPGHDTGATGPVVTYDMTRLMGLPASDPLYVTLNATALIDPDSIVAVMDYAHPIHDLAAVRAQRRRDEITTGRTAFAGAHWGWGFHEDGCRSGVEAARALGVAWT</sequence>
<dbReference type="AlphaFoldDB" id="A0A8H9FV93"/>
<evidence type="ECO:0000313" key="6">
    <source>
        <dbReference type="EMBL" id="GGB80669.1"/>
    </source>
</evidence>
<feature type="domain" description="Amine oxidase" evidence="5">
    <location>
        <begin position="20"/>
        <end position="294"/>
    </location>
</feature>
<dbReference type="EMBL" id="BMEA01000002">
    <property type="protein sequence ID" value="GGB80669.1"/>
    <property type="molecule type" value="Genomic_DNA"/>
</dbReference>
<dbReference type="GO" id="GO:0016491">
    <property type="term" value="F:oxidoreductase activity"/>
    <property type="evidence" value="ECO:0007669"/>
    <property type="project" value="UniProtKB-KW"/>
</dbReference>
<evidence type="ECO:0000313" key="7">
    <source>
        <dbReference type="Proteomes" id="UP000628079"/>
    </source>
</evidence>
<evidence type="ECO:0000256" key="4">
    <source>
        <dbReference type="SAM" id="MobiDB-lite"/>
    </source>
</evidence>
<accession>A0A8H9FV93</accession>
<evidence type="ECO:0000259" key="5">
    <source>
        <dbReference type="Pfam" id="PF01593"/>
    </source>
</evidence>
<name>A0A8H9FV93_9MICO</name>
<dbReference type="Gene3D" id="3.50.50.60">
    <property type="entry name" value="FAD/NAD(P)-binding domain"/>
    <property type="match status" value="1"/>
</dbReference>
<proteinExistence type="predicted"/>
<dbReference type="Pfam" id="PF01593">
    <property type="entry name" value="Amino_oxidase"/>
    <property type="match status" value="1"/>
</dbReference>
<dbReference type="PRINTS" id="PR00757">
    <property type="entry name" value="AMINEOXDASEF"/>
</dbReference>
<dbReference type="PANTHER" id="PTHR42923">
    <property type="entry name" value="PROTOPORPHYRINOGEN OXIDASE"/>
    <property type="match status" value="1"/>
</dbReference>
<feature type="binding site" evidence="3">
    <location>
        <position position="21"/>
    </location>
    <ligand>
        <name>FAD</name>
        <dbReference type="ChEBI" id="CHEBI:57692"/>
    </ligand>
</feature>
<comment type="caution">
    <text evidence="6">The sequence shown here is derived from an EMBL/GenBank/DDBJ whole genome shotgun (WGS) entry which is preliminary data.</text>
</comment>
<reference evidence="6" key="2">
    <citation type="submission" date="2020-09" db="EMBL/GenBank/DDBJ databases">
        <authorList>
            <person name="Sun Q."/>
            <person name="Zhou Y."/>
        </authorList>
    </citation>
    <scope>NUCLEOTIDE SEQUENCE</scope>
    <source>
        <strain evidence="6">CGMCC 1.10749</strain>
    </source>
</reference>
<evidence type="ECO:0000256" key="2">
    <source>
        <dbReference type="ARBA" id="ARBA00023002"/>
    </source>
</evidence>
<dbReference type="InterPro" id="IPR050464">
    <property type="entry name" value="Zeta_carotene_desat/Oxidored"/>
</dbReference>
<evidence type="ECO:0000256" key="3">
    <source>
        <dbReference type="PIRSR" id="PIRSR601613-1"/>
    </source>
</evidence>
<reference evidence="6" key="1">
    <citation type="journal article" date="2014" name="Int. J. Syst. Evol. Microbiol.">
        <title>Complete genome sequence of Corynebacterium casei LMG S-19264T (=DSM 44701T), isolated from a smear-ripened cheese.</title>
        <authorList>
            <consortium name="US DOE Joint Genome Institute (JGI-PGF)"/>
            <person name="Walter F."/>
            <person name="Albersmeier A."/>
            <person name="Kalinowski J."/>
            <person name="Ruckert C."/>
        </authorList>
    </citation>
    <scope>NUCLEOTIDE SEQUENCE</scope>
    <source>
        <strain evidence="6">CGMCC 1.10749</strain>
    </source>
</reference>